<dbReference type="Proteomes" id="UP000499080">
    <property type="component" value="Unassembled WGS sequence"/>
</dbReference>
<dbReference type="AlphaFoldDB" id="A0A4Y2WTV1"/>
<evidence type="ECO:0000313" key="1">
    <source>
        <dbReference type="EMBL" id="GBO40216.1"/>
    </source>
</evidence>
<sequence length="114" mass="12717">MLRNRKECSLLIGRSFPLLATRENGEKLLPLVSLGVGGTSKLKVATIFSLYLSTRRRELFGTTSCRYVRGRAPDEVKDTRKCENKKPVRGGNSLFLDTLDLDNMSSRAAAKQLL</sequence>
<proteinExistence type="predicted"/>
<comment type="caution">
    <text evidence="1">The sequence shown here is derived from an EMBL/GenBank/DDBJ whole genome shotgun (WGS) entry which is preliminary data.</text>
</comment>
<keyword evidence="2" id="KW-1185">Reference proteome</keyword>
<dbReference type="EMBL" id="BGPR01065387">
    <property type="protein sequence ID" value="GBO40216.1"/>
    <property type="molecule type" value="Genomic_DNA"/>
</dbReference>
<reference evidence="1 2" key="1">
    <citation type="journal article" date="2019" name="Sci. Rep.">
        <title>Orb-weaving spider Araneus ventricosus genome elucidates the spidroin gene catalogue.</title>
        <authorList>
            <person name="Kono N."/>
            <person name="Nakamura H."/>
            <person name="Ohtoshi R."/>
            <person name="Moran D.A.P."/>
            <person name="Shinohara A."/>
            <person name="Yoshida Y."/>
            <person name="Fujiwara M."/>
            <person name="Mori M."/>
            <person name="Tomita M."/>
            <person name="Arakawa K."/>
        </authorList>
    </citation>
    <scope>NUCLEOTIDE SEQUENCE [LARGE SCALE GENOMIC DNA]</scope>
</reference>
<evidence type="ECO:0000313" key="2">
    <source>
        <dbReference type="Proteomes" id="UP000499080"/>
    </source>
</evidence>
<accession>A0A4Y2WTV1</accession>
<gene>
    <name evidence="1" type="ORF">AVEN_189614_1</name>
</gene>
<organism evidence="1 2">
    <name type="scientific">Araneus ventricosus</name>
    <name type="common">Orbweaver spider</name>
    <name type="synonym">Epeira ventricosa</name>
    <dbReference type="NCBI Taxonomy" id="182803"/>
    <lineage>
        <taxon>Eukaryota</taxon>
        <taxon>Metazoa</taxon>
        <taxon>Ecdysozoa</taxon>
        <taxon>Arthropoda</taxon>
        <taxon>Chelicerata</taxon>
        <taxon>Arachnida</taxon>
        <taxon>Araneae</taxon>
        <taxon>Araneomorphae</taxon>
        <taxon>Entelegynae</taxon>
        <taxon>Araneoidea</taxon>
        <taxon>Araneidae</taxon>
        <taxon>Araneus</taxon>
    </lineage>
</organism>
<name>A0A4Y2WTV1_ARAVE</name>
<protein>
    <submittedName>
        <fullName evidence="1">Uncharacterized protein</fullName>
    </submittedName>
</protein>